<proteinExistence type="predicted"/>
<evidence type="ECO:0000313" key="2">
    <source>
        <dbReference type="EMBL" id="KAK1313032.1"/>
    </source>
</evidence>
<feature type="region of interest" description="Disordered" evidence="1">
    <location>
        <begin position="12"/>
        <end position="109"/>
    </location>
</feature>
<evidence type="ECO:0000313" key="3">
    <source>
        <dbReference type="Proteomes" id="UP001180020"/>
    </source>
</evidence>
<dbReference type="EMBL" id="JAUJYO010000006">
    <property type="protein sequence ID" value="KAK1313032.1"/>
    <property type="molecule type" value="Genomic_DNA"/>
</dbReference>
<sequence>MGDEVCSTVEIEAEEKQWTAMGDSDGGSDGGNVGRDKGDTSDGGQGPKPPNRDDEPPFPIPPPPPPLPAQSNPTATKGDDAFTFGGLPRPLLTTPPTTAGVSPEGLPPS</sequence>
<feature type="compositionally biased region" description="Pro residues" evidence="1">
    <location>
        <begin position="57"/>
        <end position="68"/>
    </location>
</feature>
<name>A0AAV9EIE0_ACOCL</name>
<comment type="caution">
    <text evidence="2">The sequence shown here is derived from an EMBL/GenBank/DDBJ whole genome shotgun (WGS) entry which is preliminary data.</text>
</comment>
<gene>
    <name evidence="2" type="ORF">QJS10_CPA06g00637</name>
</gene>
<reference evidence="2" key="2">
    <citation type="submission" date="2023-06" db="EMBL/GenBank/DDBJ databases">
        <authorList>
            <person name="Ma L."/>
            <person name="Liu K.-W."/>
            <person name="Li Z."/>
            <person name="Hsiao Y.-Y."/>
            <person name="Qi Y."/>
            <person name="Fu T."/>
            <person name="Tang G."/>
            <person name="Zhang D."/>
            <person name="Sun W.-H."/>
            <person name="Liu D.-K."/>
            <person name="Li Y."/>
            <person name="Chen G.-Z."/>
            <person name="Liu X.-D."/>
            <person name="Liao X.-Y."/>
            <person name="Jiang Y.-T."/>
            <person name="Yu X."/>
            <person name="Hao Y."/>
            <person name="Huang J."/>
            <person name="Zhao X.-W."/>
            <person name="Ke S."/>
            <person name="Chen Y.-Y."/>
            <person name="Wu W.-L."/>
            <person name="Hsu J.-L."/>
            <person name="Lin Y.-F."/>
            <person name="Huang M.-D."/>
            <person name="Li C.-Y."/>
            <person name="Huang L."/>
            <person name="Wang Z.-W."/>
            <person name="Zhao X."/>
            <person name="Zhong W.-Y."/>
            <person name="Peng D.-H."/>
            <person name="Ahmad S."/>
            <person name="Lan S."/>
            <person name="Zhang J.-S."/>
            <person name="Tsai W.-C."/>
            <person name="Van De Peer Y."/>
            <person name="Liu Z.-J."/>
        </authorList>
    </citation>
    <scope>NUCLEOTIDE SEQUENCE</scope>
    <source>
        <strain evidence="2">CP</strain>
        <tissue evidence="2">Leaves</tissue>
    </source>
</reference>
<accession>A0AAV9EIE0</accession>
<reference evidence="2" key="1">
    <citation type="journal article" date="2023" name="Nat. Commun.">
        <title>Diploid and tetraploid genomes of Acorus and the evolution of monocots.</title>
        <authorList>
            <person name="Ma L."/>
            <person name="Liu K.W."/>
            <person name="Li Z."/>
            <person name="Hsiao Y.Y."/>
            <person name="Qi Y."/>
            <person name="Fu T."/>
            <person name="Tang G.D."/>
            <person name="Zhang D."/>
            <person name="Sun W.H."/>
            <person name="Liu D.K."/>
            <person name="Li Y."/>
            <person name="Chen G.Z."/>
            <person name="Liu X.D."/>
            <person name="Liao X.Y."/>
            <person name="Jiang Y.T."/>
            <person name="Yu X."/>
            <person name="Hao Y."/>
            <person name="Huang J."/>
            <person name="Zhao X.W."/>
            <person name="Ke S."/>
            <person name="Chen Y.Y."/>
            <person name="Wu W.L."/>
            <person name="Hsu J.L."/>
            <person name="Lin Y.F."/>
            <person name="Huang M.D."/>
            <person name="Li C.Y."/>
            <person name="Huang L."/>
            <person name="Wang Z.W."/>
            <person name="Zhao X."/>
            <person name="Zhong W.Y."/>
            <person name="Peng D.H."/>
            <person name="Ahmad S."/>
            <person name="Lan S."/>
            <person name="Zhang J.S."/>
            <person name="Tsai W.C."/>
            <person name="Van de Peer Y."/>
            <person name="Liu Z.J."/>
        </authorList>
    </citation>
    <scope>NUCLEOTIDE SEQUENCE</scope>
    <source>
        <strain evidence="2">CP</strain>
    </source>
</reference>
<dbReference type="Proteomes" id="UP001180020">
    <property type="component" value="Unassembled WGS sequence"/>
</dbReference>
<feature type="compositionally biased region" description="Gly residues" evidence="1">
    <location>
        <begin position="24"/>
        <end position="33"/>
    </location>
</feature>
<dbReference type="AlphaFoldDB" id="A0AAV9EIE0"/>
<evidence type="ECO:0000256" key="1">
    <source>
        <dbReference type="SAM" id="MobiDB-lite"/>
    </source>
</evidence>
<protein>
    <submittedName>
        <fullName evidence="2">Uncharacterized protein</fullName>
    </submittedName>
</protein>
<organism evidence="2 3">
    <name type="scientific">Acorus calamus</name>
    <name type="common">Sweet flag</name>
    <dbReference type="NCBI Taxonomy" id="4465"/>
    <lineage>
        <taxon>Eukaryota</taxon>
        <taxon>Viridiplantae</taxon>
        <taxon>Streptophyta</taxon>
        <taxon>Embryophyta</taxon>
        <taxon>Tracheophyta</taxon>
        <taxon>Spermatophyta</taxon>
        <taxon>Magnoliopsida</taxon>
        <taxon>Liliopsida</taxon>
        <taxon>Acoraceae</taxon>
        <taxon>Acorus</taxon>
    </lineage>
</organism>
<keyword evidence="3" id="KW-1185">Reference proteome</keyword>
<feature type="compositionally biased region" description="Low complexity" evidence="1">
    <location>
        <begin position="87"/>
        <end position="98"/>
    </location>
</feature>